<evidence type="ECO:0000259" key="4">
    <source>
        <dbReference type="Pfam" id="PF01551"/>
    </source>
</evidence>
<gene>
    <name evidence="5" type="ORF">C7B82_17410</name>
</gene>
<evidence type="ECO:0000313" key="6">
    <source>
        <dbReference type="Proteomes" id="UP000239576"/>
    </source>
</evidence>
<sequence>MGTVTQPSIAQGGSVTDLQRQQQQIDQQRSQISKEHERLKNLEKAAQGNLQGLRQGIKATASQIKTSEAQLQTATTQLRSLEVTLVKAEQLYRQKQFATVARLRFLQRQQTDRGWAVLLQSQNLNEFLDRRHQLKRLYKADQQLLSGFKQDTDRIDQQRDRVEQQKNQIALLKQELLAQKAEFEAQAGSQQTMIERLRSDRRALEVAETQLLQDSRNIGLLIQQRVGSGGIAFRGTGQMIVPCLGEITSGFGWRMHPILGYQRFHSGLDFGADYGTTINAADSGTVIFAGWYGGYGNAVIIDHGGGITTLYGHTSELYVSEGQTVQRGQAIAAVGSTGLSTGPHLHFEVRQNGDPVDPATYL</sequence>
<dbReference type="PANTHER" id="PTHR21666:SF289">
    <property type="entry name" value="L-ALA--D-GLU ENDOPEPTIDASE"/>
    <property type="match status" value="1"/>
</dbReference>
<feature type="region of interest" description="Disordered" evidence="3">
    <location>
        <begin position="1"/>
        <end position="24"/>
    </location>
</feature>
<dbReference type="GO" id="GO:0004222">
    <property type="term" value="F:metalloendopeptidase activity"/>
    <property type="evidence" value="ECO:0007669"/>
    <property type="project" value="TreeGrafter"/>
</dbReference>
<dbReference type="InterPro" id="IPR016047">
    <property type="entry name" value="M23ase_b-sheet_dom"/>
</dbReference>
<dbReference type="Proteomes" id="UP000239576">
    <property type="component" value="Unassembled WGS sequence"/>
</dbReference>
<dbReference type="Gene3D" id="2.70.70.10">
    <property type="entry name" value="Glucose Permease (Domain IIA)"/>
    <property type="match status" value="1"/>
</dbReference>
<dbReference type="FunFam" id="2.70.70.10:FF:000006">
    <property type="entry name" value="M23 family peptidase"/>
    <property type="match status" value="1"/>
</dbReference>
<dbReference type="InterPro" id="IPR050570">
    <property type="entry name" value="Cell_wall_metabolism_enzyme"/>
</dbReference>
<evidence type="ECO:0000313" key="5">
    <source>
        <dbReference type="EMBL" id="PSB27261.1"/>
    </source>
</evidence>
<keyword evidence="1" id="KW-0732">Signal</keyword>
<keyword evidence="6" id="KW-1185">Reference proteome</keyword>
<dbReference type="SUPFAM" id="SSF51261">
    <property type="entry name" value="Duplicated hybrid motif"/>
    <property type="match status" value="1"/>
</dbReference>
<dbReference type="Pfam" id="PF01551">
    <property type="entry name" value="Peptidase_M23"/>
    <property type="match status" value="1"/>
</dbReference>
<evidence type="ECO:0000256" key="2">
    <source>
        <dbReference type="SAM" id="Coils"/>
    </source>
</evidence>
<feature type="coiled-coil region" evidence="2">
    <location>
        <begin position="148"/>
        <end position="182"/>
    </location>
</feature>
<dbReference type="CDD" id="cd12797">
    <property type="entry name" value="M23_peptidase"/>
    <property type="match status" value="1"/>
</dbReference>
<proteinExistence type="predicted"/>
<feature type="domain" description="M23ase beta-sheet core" evidence="4">
    <location>
        <begin position="263"/>
        <end position="358"/>
    </location>
</feature>
<comment type="caution">
    <text evidence="5">The sequence shown here is derived from an EMBL/GenBank/DDBJ whole genome shotgun (WGS) entry which is preliminary data.</text>
</comment>
<dbReference type="EMBL" id="PVWK01000097">
    <property type="protein sequence ID" value="PSB27261.1"/>
    <property type="molecule type" value="Genomic_DNA"/>
</dbReference>
<organism evidence="5 6">
    <name type="scientific">Stenomitos frigidus ULC18</name>
    <dbReference type="NCBI Taxonomy" id="2107698"/>
    <lineage>
        <taxon>Bacteria</taxon>
        <taxon>Bacillati</taxon>
        <taxon>Cyanobacteriota</taxon>
        <taxon>Cyanophyceae</taxon>
        <taxon>Leptolyngbyales</taxon>
        <taxon>Leptolyngbyaceae</taxon>
        <taxon>Stenomitos</taxon>
    </lineage>
</organism>
<dbReference type="AlphaFoldDB" id="A0A2T1E3I0"/>
<keyword evidence="2" id="KW-0175">Coiled coil</keyword>
<name>A0A2T1E3I0_9CYAN</name>
<reference evidence="6" key="1">
    <citation type="submission" date="2018-02" db="EMBL/GenBank/DDBJ databases">
        <authorList>
            <person name="Moore K."/>
            <person name="Momper L."/>
        </authorList>
    </citation>
    <scope>NUCLEOTIDE SEQUENCE [LARGE SCALE GENOMIC DNA]</scope>
    <source>
        <strain evidence="6">ULC18</strain>
    </source>
</reference>
<evidence type="ECO:0000256" key="1">
    <source>
        <dbReference type="ARBA" id="ARBA00022729"/>
    </source>
</evidence>
<dbReference type="PANTHER" id="PTHR21666">
    <property type="entry name" value="PEPTIDASE-RELATED"/>
    <property type="match status" value="1"/>
</dbReference>
<accession>A0A2T1E3I0</accession>
<dbReference type="InterPro" id="IPR011055">
    <property type="entry name" value="Dup_hybrid_motif"/>
</dbReference>
<reference evidence="5 6" key="2">
    <citation type="submission" date="2018-03" db="EMBL/GenBank/DDBJ databases">
        <title>The ancient ancestry and fast evolution of plastids.</title>
        <authorList>
            <person name="Moore K.R."/>
            <person name="Magnabosco C."/>
            <person name="Momper L."/>
            <person name="Gold D.A."/>
            <person name="Bosak T."/>
            <person name="Fournier G.P."/>
        </authorList>
    </citation>
    <scope>NUCLEOTIDE SEQUENCE [LARGE SCALE GENOMIC DNA]</scope>
    <source>
        <strain evidence="5 6">ULC18</strain>
    </source>
</reference>
<dbReference type="OrthoDB" id="507840at2"/>
<evidence type="ECO:0000256" key="3">
    <source>
        <dbReference type="SAM" id="MobiDB-lite"/>
    </source>
</evidence>
<dbReference type="Gene3D" id="6.10.250.3150">
    <property type="match status" value="1"/>
</dbReference>
<feature type="compositionally biased region" description="Polar residues" evidence="3">
    <location>
        <begin position="1"/>
        <end position="18"/>
    </location>
</feature>
<protein>
    <submittedName>
        <fullName evidence="5">Peptidase M23</fullName>
    </submittedName>
</protein>